<organism evidence="4 5">
    <name type="scientific">Decorospora gaudefroyi</name>
    <dbReference type="NCBI Taxonomy" id="184978"/>
    <lineage>
        <taxon>Eukaryota</taxon>
        <taxon>Fungi</taxon>
        <taxon>Dikarya</taxon>
        <taxon>Ascomycota</taxon>
        <taxon>Pezizomycotina</taxon>
        <taxon>Dothideomycetes</taxon>
        <taxon>Pleosporomycetidae</taxon>
        <taxon>Pleosporales</taxon>
        <taxon>Pleosporineae</taxon>
        <taxon>Pleosporaceae</taxon>
        <taxon>Decorospora</taxon>
    </lineage>
</organism>
<dbReference type="OrthoDB" id="3800381at2759"/>
<gene>
    <name evidence="4" type="ORF">BDW02DRAFT_582467</name>
</gene>
<name>A0A6A5K077_9PLEO</name>
<sequence>MTTTNTRNYPDFDNAWRAHETAARTAEITLQDITNGLKGPDAAAVQAAVEELASKYSACQKLSERINSNYKVAKCEITTKREELEIANKWKDEKNHAIKKAKEYKARVKILERKMTALGGKIEEVKDTAVQNRKHGVDQNDSDVYLNRKRCRSGDSVLGPERPYTLDTTPPPPKGTSSKLLTPSSSVASPRVESTSPAHLHPIRKAKPSDFSKNIPFGMDKKFAATRLTRPNKLHDHTKRSSHVTAIIQGLVFTVRGHKAYADLDEKAKSKRGFCLLSNNLSISEIEREVRRQKSIPPSKAFVDIISELQHPHGPALNTYSLQRHMEAQDPASSRTATDPAEYIHHILHTANTPYIDSAFNTANTYQTRCSNCNDAFTYTNHHYVTTLAAVFSEREKKYGKPATRNLETLLKEKLSNPEMQKCPTCSKCASSTPPRLQSYWRGLAYPPEVLTLGFDRPVDGKHYKLTLPLQTDLKPYICATSEKTEYRLVTVIKKLRSGDYAAFVHTENGKWWRCIGEDVREVGVENWQGDVKNGDTVMALYELLDV</sequence>
<dbReference type="AlphaFoldDB" id="A0A6A5K077"/>
<dbReference type="Proteomes" id="UP000800040">
    <property type="component" value="Unassembled WGS sequence"/>
</dbReference>
<dbReference type="PROSITE" id="PS50235">
    <property type="entry name" value="USP_3"/>
    <property type="match status" value="1"/>
</dbReference>
<keyword evidence="5" id="KW-1185">Reference proteome</keyword>
<proteinExistence type="predicted"/>
<feature type="coiled-coil region" evidence="1">
    <location>
        <begin position="87"/>
        <end position="128"/>
    </location>
</feature>
<dbReference type="SUPFAM" id="SSF54001">
    <property type="entry name" value="Cysteine proteinases"/>
    <property type="match status" value="1"/>
</dbReference>
<evidence type="ECO:0000256" key="2">
    <source>
        <dbReference type="SAM" id="MobiDB-lite"/>
    </source>
</evidence>
<accession>A0A6A5K077</accession>
<dbReference type="Gene3D" id="3.90.70.10">
    <property type="entry name" value="Cysteine proteinases"/>
    <property type="match status" value="1"/>
</dbReference>
<keyword evidence="1" id="KW-0175">Coiled coil</keyword>
<feature type="compositionally biased region" description="Polar residues" evidence="2">
    <location>
        <begin position="175"/>
        <end position="197"/>
    </location>
</feature>
<protein>
    <recommendedName>
        <fullName evidence="3">USP domain-containing protein</fullName>
    </recommendedName>
</protein>
<reference evidence="4" key="1">
    <citation type="submission" date="2020-01" db="EMBL/GenBank/DDBJ databases">
        <authorList>
            <consortium name="DOE Joint Genome Institute"/>
            <person name="Haridas S."/>
            <person name="Albert R."/>
            <person name="Binder M."/>
            <person name="Bloem J."/>
            <person name="Labutti K."/>
            <person name="Salamov A."/>
            <person name="Andreopoulos B."/>
            <person name="Baker S.E."/>
            <person name="Barry K."/>
            <person name="Bills G."/>
            <person name="Bluhm B.H."/>
            <person name="Cannon C."/>
            <person name="Castanera R."/>
            <person name="Culley D.E."/>
            <person name="Daum C."/>
            <person name="Ezra D."/>
            <person name="Gonzalez J.B."/>
            <person name="Henrissat B."/>
            <person name="Kuo A."/>
            <person name="Liang C."/>
            <person name="Lipzen A."/>
            <person name="Lutzoni F."/>
            <person name="Magnuson J."/>
            <person name="Mondo S."/>
            <person name="Nolan M."/>
            <person name="Ohm R."/>
            <person name="Pangilinan J."/>
            <person name="Park H.-J."/>
            <person name="Ramirez L."/>
            <person name="Alfaro M."/>
            <person name="Sun H."/>
            <person name="Tritt A."/>
            <person name="Yoshinaga Y."/>
            <person name="Zwiers L.-H."/>
            <person name="Turgeon B.G."/>
            <person name="Goodwin S.B."/>
            <person name="Spatafora J.W."/>
            <person name="Crous P.W."/>
            <person name="Grigoriev I.V."/>
        </authorList>
    </citation>
    <scope>NUCLEOTIDE SEQUENCE</scope>
    <source>
        <strain evidence="4">P77</strain>
    </source>
</reference>
<dbReference type="Pfam" id="PF13423">
    <property type="entry name" value="UCH_1"/>
    <property type="match status" value="1"/>
</dbReference>
<evidence type="ECO:0000313" key="5">
    <source>
        <dbReference type="Proteomes" id="UP000800040"/>
    </source>
</evidence>
<evidence type="ECO:0000256" key="1">
    <source>
        <dbReference type="SAM" id="Coils"/>
    </source>
</evidence>
<dbReference type="InterPro" id="IPR038765">
    <property type="entry name" value="Papain-like_cys_pep_sf"/>
</dbReference>
<dbReference type="EMBL" id="ML975378">
    <property type="protein sequence ID" value="KAF1830965.1"/>
    <property type="molecule type" value="Genomic_DNA"/>
</dbReference>
<evidence type="ECO:0000313" key="4">
    <source>
        <dbReference type="EMBL" id="KAF1830965.1"/>
    </source>
</evidence>
<evidence type="ECO:0000259" key="3">
    <source>
        <dbReference type="PROSITE" id="PS50235"/>
    </source>
</evidence>
<dbReference type="InterPro" id="IPR028881">
    <property type="entry name" value="PAN2_UCH_dom"/>
</dbReference>
<dbReference type="InterPro" id="IPR028889">
    <property type="entry name" value="USP"/>
</dbReference>
<feature type="region of interest" description="Disordered" evidence="2">
    <location>
        <begin position="133"/>
        <end position="211"/>
    </location>
</feature>
<feature type="domain" description="USP" evidence="3">
    <location>
        <begin position="266"/>
        <end position="545"/>
    </location>
</feature>